<evidence type="ECO:0000313" key="6">
    <source>
        <dbReference type="Proteomes" id="UP001190700"/>
    </source>
</evidence>
<comment type="cofactor">
    <cofactor evidence="1">
        <name>Mg(2+)</name>
        <dbReference type="ChEBI" id="CHEBI:18420"/>
    </cofactor>
</comment>
<dbReference type="AlphaFoldDB" id="A0AAE0H2T8"/>
<dbReference type="GO" id="GO:0000723">
    <property type="term" value="P:telomere maintenance"/>
    <property type="evidence" value="ECO:0007669"/>
    <property type="project" value="InterPro"/>
</dbReference>
<keyword evidence="6" id="KW-1185">Reference proteome</keyword>
<dbReference type="GO" id="GO:0006281">
    <property type="term" value="P:DNA repair"/>
    <property type="evidence" value="ECO:0007669"/>
    <property type="project" value="UniProtKB-KW"/>
</dbReference>
<dbReference type="InterPro" id="IPR010285">
    <property type="entry name" value="DNA_helicase_pif1-like_DEAD"/>
</dbReference>
<dbReference type="PANTHER" id="PTHR47642:SF5">
    <property type="entry name" value="ATP-DEPENDENT DNA HELICASE"/>
    <property type="match status" value="1"/>
</dbReference>
<dbReference type="GO" id="GO:0043139">
    <property type="term" value="F:5'-3' DNA helicase activity"/>
    <property type="evidence" value="ECO:0007669"/>
    <property type="project" value="UniProtKB-EC"/>
</dbReference>
<dbReference type="GO" id="GO:0005524">
    <property type="term" value="F:ATP binding"/>
    <property type="evidence" value="ECO:0007669"/>
    <property type="project" value="UniProtKB-KW"/>
</dbReference>
<dbReference type="EMBL" id="LGRX02033085">
    <property type="protein sequence ID" value="KAK3243083.1"/>
    <property type="molecule type" value="Genomic_DNA"/>
</dbReference>
<dbReference type="PANTHER" id="PTHR47642">
    <property type="entry name" value="ATP-DEPENDENT DNA HELICASE"/>
    <property type="match status" value="1"/>
</dbReference>
<gene>
    <name evidence="5" type="ORF">CYMTET_4545</name>
    <name evidence="4" type="ORF">CYMTET_47225</name>
</gene>
<keyword evidence="1" id="KW-0227">DNA damage</keyword>
<protein>
    <recommendedName>
        <fullName evidence="1">ATP-dependent DNA helicase</fullName>
        <ecNumber evidence="1">5.6.2.3</ecNumber>
    </recommendedName>
</protein>
<dbReference type="Pfam" id="PF05970">
    <property type="entry name" value="PIF1"/>
    <property type="match status" value="1"/>
</dbReference>
<dbReference type="Proteomes" id="UP001190700">
    <property type="component" value="Unassembled WGS sequence"/>
</dbReference>
<evidence type="ECO:0000256" key="2">
    <source>
        <dbReference type="SAM" id="MobiDB-lite"/>
    </source>
</evidence>
<dbReference type="InterPro" id="IPR027417">
    <property type="entry name" value="P-loop_NTPase"/>
</dbReference>
<organism evidence="5 6">
    <name type="scientific">Cymbomonas tetramitiformis</name>
    <dbReference type="NCBI Taxonomy" id="36881"/>
    <lineage>
        <taxon>Eukaryota</taxon>
        <taxon>Viridiplantae</taxon>
        <taxon>Chlorophyta</taxon>
        <taxon>Pyramimonadophyceae</taxon>
        <taxon>Pyramimonadales</taxon>
        <taxon>Pyramimonadaceae</taxon>
        <taxon>Cymbomonas</taxon>
    </lineage>
</organism>
<comment type="catalytic activity">
    <reaction evidence="1">
        <text>ATP + H2O = ADP + phosphate + H(+)</text>
        <dbReference type="Rhea" id="RHEA:13065"/>
        <dbReference type="ChEBI" id="CHEBI:15377"/>
        <dbReference type="ChEBI" id="CHEBI:15378"/>
        <dbReference type="ChEBI" id="CHEBI:30616"/>
        <dbReference type="ChEBI" id="CHEBI:43474"/>
        <dbReference type="ChEBI" id="CHEBI:456216"/>
        <dbReference type="EC" id="5.6.2.3"/>
    </reaction>
</comment>
<dbReference type="EMBL" id="LGRX02000644">
    <property type="protein sequence ID" value="KAK3287991.1"/>
    <property type="molecule type" value="Genomic_DNA"/>
</dbReference>
<keyword evidence="1" id="KW-0378">Hydrolase</keyword>
<proteinExistence type="inferred from homology"/>
<dbReference type="EC" id="5.6.2.3" evidence="1"/>
<dbReference type="GO" id="GO:0016787">
    <property type="term" value="F:hydrolase activity"/>
    <property type="evidence" value="ECO:0007669"/>
    <property type="project" value="UniProtKB-KW"/>
</dbReference>
<dbReference type="Gene3D" id="3.40.50.300">
    <property type="entry name" value="P-loop containing nucleotide triphosphate hydrolases"/>
    <property type="match status" value="2"/>
</dbReference>
<evidence type="ECO:0000313" key="4">
    <source>
        <dbReference type="EMBL" id="KAK3243083.1"/>
    </source>
</evidence>
<keyword evidence="1" id="KW-0234">DNA repair</keyword>
<dbReference type="CDD" id="cd18809">
    <property type="entry name" value="SF1_C_RecD"/>
    <property type="match status" value="1"/>
</dbReference>
<comment type="similarity">
    <text evidence="1">Belongs to the helicase family.</text>
</comment>
<evidence type="ECO:0000313" key="5">
    <source>
        <dbReference type="EMBL" id="KAK3287991.1"/>
    </source>
</evidence>
<name>A0AAE0H2T8_9CHLO</name>
<reference evidence="5" key="2">
    <citation type="submission" date="2023-06" db="EMBL/GenBank/DDBJ databases">
        <title>Long-read-based genome assembly of the green algal bacterivore Cymbomonas tetramitiformis.</title>
        <authorList>
            <person name="Gyaltshen Y."/>
            <person name="Rozenberg A."/>
            <person name="Paasch A."/>
            <person name="Burns J.A."/>
            <person name="Warring S."/>
            <person name="Larson R."/>
            <person name="Maurer-Alcala X."/>
            <person name="Dacks J."/>
            <person name="Kim E."/>
        </authorList>
    </citation>
    <scope>NUCLEOTIDE SEQUENCE</scope>
    <source>
        <strain evidence="5">PLY_AMNH</strain>
    </source>
</reference>
<feature type="domain" description="DNA helicase Pif1-like DEAD-box helicase" evidence="3">
    <location>
        <begin position="21"/>
        <end position="203"/>
    </location>
</feature>
<keyword evidence="1" id="KW-0547">Nucleotide-binding</keyword>
<dbReference type="InterPro" id="IPR051055">
    <property type="entry name" value="PIF1_helicase"/>
</dbReference>
<feature type="region of interest" description="Disordered" evidence="2">
    <location>
        <begin position="490"/>
        <end position="540"/>
    </location>
</feature>
<keyword evidence="1" id="KW-0233">DNA recombination</keyword>
<keyword evidence="1" id="KW-0347">Helicase</keyword>
<keyword evidence="1" id="KW-0067">ATP-binding</keyword>
<feature type="compositionally biased region" description="Basic residues" evidence="2">
    <location>
        <begin position="520"/>
        <end position="540"/>
    </location>
</feature>
<dbReference type="GO" id="GO:0006310">
    <property type="term" value="P:DNA recombination"/>
    <property type="evidence" value="ECO:0007669"/>
    <property type="project" value="UniProtKB-KW"/>
</dbReference>
<evidence type="ECO:0000256" key="1">
    <source>
        <dbReference type="RuleBase" id="RU363044"/>
    </source>
</evidence>
<evidence type="ECO:0000259" key="3">
    <source>
        <dbReference type="Pfam" id="PF05970"/>
    </source>
</evidence>
<dbReference type="SUPFAM" id="SSF52540">
    <property type="entry name" value="P-loop containing nucleoside triphosphate hydrolases"/>
    <property type="match status" value="2"/>
</dbReference>
<accession>A0AAE0H2T8</accession>
<sequence>MAEKRLKVEDLNLAQQEALCVLVSEDRNLIVLGEAGTGKSEIIRMGARLYTLNVERQGRRDVGCKITAPYGMAASKLEGDTVDTLFPELVGLTCTKTCEKILRARLKQSPDLERWRVIRCLCLLVIDEASTLTATKLRVLDAAFRVIRGSDTSFMGGVRVMLCGDFLQLDPVENDEKLYLHQVMREGEFKLVTLTENMRQSEDRFRNLLGRVRIASPTAEDVELLTSLSGSRPSESLASSDVLQICGTKLFAKEMNSARYRQLVEREHAFHAVVRWKDGEGDEWATAKVRDAGSVAVKSDWLKAQLRDLRKEECVRSTADCALKIGSRVMLNRNLYAYADRMMRNGRVGTVVSLNHPADDFDTATEAVLSATAFAEVRFDDAPDRPIRIAPALLRRAKGQLVAEVWCMPLTLAWAVTVYKSQGCEVDQVVVRCDDLSSPKQVYVALSRCRNLDGVALVGFDASSICPLSPEDAEFHRFLDRHERRWDYKTGLPKARSEPSAREMAAGEPSGTNRENRSERSRKRKKGSERNDAKKRKRGK</sequence>
<reference evidence="5 6" key="1">
    <citation type="journal article" date="2015" name="Genome Biol. Evol.">
        <title>Comparative Genomics of a Bacterivorous Green Alga Reveals Evolutionary Causalities and Consequences of Phago-Mixotrophic Mode of Nutrition.</title>
        <authorList>
            <person name="Burns J.A."/>
            <person name="Paasch A."/>
            <person name="Narechania A."/>
            <person name="Kim E."/>
        </authorList>
    </citation>
    <scope>NUCLEOTIDE SEQUENCE [LARGE SCALE GENOMIC DNA]</scope>
    <source>
        <strain evidence="5">PLY_AMNH</strain>
    </source>
</reference>
<comment type="caution">
    <text evidence="5">The sequence shown here is derived from an EMBL/GenBank/DDBJ whole genome shotgun (WGS) entry which is preliminary data.</text>
</comment>